<dbReference type="Gene3D" id="3.40.50.720">
    <property type="entry name" value="NAD(P)-binding Rossmann-like Domain"/>
    <property type="match status" value="1"/>
</dbReference>
<dbReference type="GO" id="GO:0008677">
    <property type="term" value="F:2-dehydropantoate 2-reductase activity"/>
    <property type="evidence" value="ECO:0007669"/>
    <property type="project" value="UniProtKB-EC"/>
</dbReference>
<evidence type="ECO:0000313" key="14">
    <source>
        <dbReference type="Proteomes" id="UP000018542"/>
    </source>
</evidence>
<evidence type="ECO:0000256" key="3">
    <source>
        <dbReference type="ARBA" id="ARBA00013014"/>
    </source>
</evidence>
<organism evidence="13 14">
    <name type="scientific">Hyphomicrobium nitrativorans NL23</name>
    <dbReference type="NCBI Taxonomy" id="1029756"/>
    <lineage>
        <taxon>Bacteria</taxon>
        <taxon>Pseudomonadati</taxon>
        <taxon>Pseudomonadota</taxon>
        <taxon>Alphaproteobacteria</taxon>
        <taxon>Hyphomicrobiales</taxon>
        <taxon>Hyphomicrobiaceae</taxon>
        <taxon>Hyphomicrobium</taxon>
    </lineage>
</organism>
<dbReference type="AlphaFoldDB" id="V5SCX4"/>
<feature type="domain" description="Ketopantoate reductase N-terminal" evidence="11">
    <location>
        <begin position="3"/>
        <end position="140"/>
    </location>
</feature>
<dbReference type="OrthoDB" id="9796561at2"/>
<dbReference type="PANTHER" id="PTHR21708">
    <property type="entry name" value="PROBABLE 2-DEHYDROPANTOATE 2-REDUCTASE"/>
    <property type="match status" value="1"/>
</dbReference>
<keyword evidence="7 10" id="KW-0560">Oxidoreductase</keyword>
<accession>V5SCX4</accession>
<name>V5SCX4_9HYPH</name>
<dbReference type="STRING" id="1029756.W911_08185"/>
<dbReference type="SUPFAM" id="SSF48179">
    <property type="entry name" value="6-phosphogluconate dehydrogenase C-terminal domain-like"/>
    <property type="match status" value="1"/>
</dbReference>
<dbReference type="Gene3D" id="1.10.1040.10">
    <property type="entry name" value="N-(1-d-carboxylethyl)-l-norvaline Dehydrogenase, domain 2"/>
    <property type="match status" value="1"/>
</dbReference>
<dbReference type="KEGG" id="hni:W911_08185"/>
<evidence type="ECO:0000256" key="9">
    <source>
        <dbReference type="ARBA" id="ARBA00048793"/>
    </source>
</evidence>
<evidence type="ECO:0000256" key="5">
    <source>
        <dbReference type="ARBA" id="ARBA00022655"/>
    </source>
</evidence>
<dbReference type="GO" id="GO:0005737">
    <property type="term" value="C:cytoplasm"/>
    <property type="evidence" value="ECO:0007669"/>
    <property type="project" value="TreeGrafter"/>
</dbReference>
<dbReference type="PATRIC" id="fig|1029756.8.peg.1706"/>
<dbReference type="GO" id="GO:0015940">
    <property type="term" value="P:pantothenate biosynthetic process"/>
    <property type="evidence" value="ECO:0007669"/>
    <property type="project" value="UniProtKB-UniPathway"/>
</dbReference>
<evidence type="ECO:0000259" key="12">
    <source>
        <dbReference type="Pfam" id="PF08546"/>
    </source>
</evidence>
<dbReference type="InterPro" id="IPR036291">
    <property type="entry name" value="NAD(P)-bd_dom_sf"/>
</dbReference>
<sequence length="311" mass="33274">MRVLIVGAGGVGGYIGARLVAAGMDVMFVVREARRAQLAAHGLVVESPLGNFSGAVAAVGSPSSGFSPDVAIVACKAHALDRALDVVDAGRGPHTRILPLLNGVAHLDVLRRRFPDVPVLGGLVHGALTLREDGVVAHLTPFFSAIVGTETGAPDAVAEEFVRRLSAAHVDVRLSPDIRQDMWNKFVFLATFAGITCLMRASIGTIMCADGGEDITLQLLDECLAVSRAEGFAPDEASMSSYRRVLTEPGSTFTSSMLRDILSGHRTEADHIVGDMLRRARRHRIDTPMLKIALAHLQCFEATVRHNERTL</sequence>
<evidence type="ECO:0000256" key="10">
    <source>
        <dbReference type="RuleBase" id="RU362068"/>
    </source>
</evidence>
<dbReference type="PANTHER" id="PTHR21708:SF26">
    <property type="entry name" value="2-DEHYDROPANTOATE 2-REDUCTASE"/>
    <property type="match status" value="1"/>
</dbReference>
<dbReference type="SUPFAM" id="SSF51735">
    <property type="entry name" value="NAD(P)-binding Rossmann-fold domains"/>
    <property type="match status" value="1"/>
</dbReference>
<evidence type="ECO:0000256" key="2">
    <source>
        <dbReference type="ARBA" id="ARBA00007870"/>
    </source>
</evidence>
<evidence type="ECO:0000256" key="7">
    <source>
        <dbReference type="ARBA" id="ARBA00023002"/>
    </source>
</evidence>
<dbReference type="InterPro" id="IPR013328">
    <property type="entry name" value="6PGD_dom2"/>
</dbReference>
<dbReference type="Proteomes" id="UP000018542">
    <property type="component" value="Chromosome"/>
</dbReference>
<evidence type="ECO:0000256" key="4">
    <source>
        <dbReference type="ARBA" id="ARBA00019465"/>
    </source>
</evidence>
<keyword evidence="14" id="KW-1185">Reference proteome</keyword>
<evidence type="ECO:0000256" key="8">
    <source>
        <dbReference type="ARBA" id="ARBA00032024"/>
    </source>
</evidence>
<proteinExistence type="inferred from homology"/>
<evidence type="ECO:0000259" key="11">
    <source>
        <dbReference type="Pfam" id="PF02558"/>
    </source>
</evidence>
<evidence type="ECO:0000313" key="13">
    <source>
        <dbReference type="EMBL" id="AHB48373.1"/>
    </source>
</evidence>
<feature type="domain" description="Ketopantoate reductase C-terminal" evidence="12">
    <location>
        <begin position="177"/>
        <end position="297"/>
    </location>
</feature>
<dbReference type="RefSeq" id="WP_023787017.1">
    <property type="nucleotide sequence ID" value="NC_022997.1"/>
</dbReference>
<reference evidence="13 14" key="1">
    <citation type="journal article" date="2014" name="Genome Announc.">
        <title>Complete Genome Sequence of Hyphomicrobium nitrativorans Strain NL23, a Denitrifying Bacterium Isolated from Biofilm of a Methanol-Fed Denitrification System Treating Seawater at the Montreal Biodome.</title>
        <authorList>
            <person name="Martineau C."/>
            <person name="Villeneuve C."/>
            <person name="Mauffrey F."/>
            <person name="Villemur R."/>
        </authorList>
    </citation>
    <scope>NUCLEOTIDE SEQUENCE [LARGE SCALE GENOMIC DNA]</scope>
    <source>
        <strain evidence="13">NL23</strain>
    </source>
</reference>
<comment type="function">
    <text evidence="10">Catalyzes the NADPH-dependent reduction of ketopantoate into pantoic acid.</text>
</comment>
<dbReference type="Pfam" id="PF02558">
    <property type="entry name" value="ApbA"/>
    <property type="match status" value="1"/>
</dbReference>
<keyword evidence="6 10" id="KW-0521">NADP</keyword>
<dbReference type="HOGENOM" id="CLU_031468_6_1_5"/>
<dbReference type="Pfam" id="PF08546">
    <property type="entry name" value="ApbA_C"/>
    <property type="match status" value="1"/>
</dbReference>
<protein>
    <recommendedName>
        <fullName evidence="4 10">2-dehydropantoate 2-reductase</fullName>
        <ecNumber evidence="3 10">1.1.1.169</ecNumber>
    </recommendedName>
    <alternativeName>
        <fullName evidence="8 10">Ketopantoate reductase</fullName>
    </alternativeName>
</protein>
<keyword evidence="5 10" id="KW-0566">Pantothenate biosynthesis</keyword>
<dbReference type="UniPathway" id="UPA00028">
    <property type="reaction ID" value="UER00004"/>
</dbReference>
<dbReference type="InterPro" id="IPR013332">
    <property type="entry name" value="KPR_N"/>
</dbReference>
<dbReference type="InterPro" id="IPR013752">
    <property type="entry name" value="KPA_reductase"/>
</dbReference>
<dbReference type="InterPro" id="IPR003710">
    <property type="entry name" value="ApbA"/>
</dbReference>
<dbReference type="FunFam" id="1.10.1040.10:FF:000017">
    <property type="entry name" value="2-dehydropantoate 2-reductase"/>
    <property type="match status" value="1"/>
</dbReference>
<evidence type="ECO:0000256" key="6">
    <source>
        <dbReference type="ARBA" id="ARBA00022857"/>
    </source>
</evidence>
<comment type="pathway">
    <text evidence="1 10">Cofactor biosynthesis; (R)-pantothenate biosynthesis; (R)-pantoate from 3-methyl-2-oxobutanoate: step 2/2.</text>
</comment>
<evidence type="ECO:0000256" key="1">
    <source>
        <dbReference type="ARBA" id="ARBA00004994"/>
    </source>
</evidence>
<dbReference type="NCBIfam" id="TIGR00745">
    <property type="entry name" value="apbA_panE"/>
    <property type="match status" value="1"/>
</dbReference>
<dbReference type="InterPro" id="IPR051402">
    <property type="entry name" value="KPR-Related"/>
</dbReference>
<comment type="catalytic activity">
    <reaction evidence="9 10">
        <text>(R)-pantoate + NADP(+) = 2-dehydropantoate + NADPH + H(+)</text>
        <dbReference type="Rhea" id="RHEA:16233"/>
        <dbReference type="ChEBI" id="CHEBI:11561"/>
        <dbReference type="ChEBI" id="CHEBI:15378"/>
        <dbReference type="ChEBI" id="CHEBI:15980"/>
        <dbReference type="ChEBI" id="CHEBI:57783"/>
        <dbReference type="ChEBI" id="CHEBI:58349"/>
        <dbReference type="EC" id="1.1.1.169"/>
    </reaction>
</comment>
<dbReference type="EMBL" id="CP006912">
    <property type="protein sequence ID" value="AHB48373.1"/>
    <property type="molecule type" value="Genomic_DNA"/>
</dbReference>
<dbReference type="InterPro" id="IPR008927">
    <property type="entry name" value="6-PGluconate_DH-like_C_sf"/>
</dbReference>
<dbReference type="EC" id="1.1.1.169" evidence="3 10"/>
<gene>
    <name evidence="13" type="ORF">W911_08185</name>
</gene>
<comment type="similarity">
    <text evidence="2 10">Belongs to the ketopantoate reductase family.</text>
</comment>